<keyword evidence="2" id="KW-1185">Reference proteome</keyword>
<gene>
    <name evidence="1" type="ORF">E2C01_034454</name>
</gene>
<evidence type="ECO:0000313" key="1">
    <source>
        <dbReference type="EMBL" id="MPC40880.1"/>
    </source>
</evidence>
<dbReference type="Proteomes" id="UP000324222">
    <property type="component" value="Unassembled WGS sequence"/>
</dbReference>
<sequence length="90" mass="9526">MSPERPVVVTGWGEVGKVAFTSVRGRGVGGERNAICVIKWTGLKVGRDPSEASDTQGFNEEIGGLSSWFILAPICEVMCSTEASPEPRGS</sequence>
<proteinExistence type="predicted"/>
<reference evidence="1 2" key="1">
    <citation type="submission" date="2019-05" db="EMBL/GenBank/DDBJ databases">
        <title>Another draft genome of Portunus trituberculatus and its Hox gene families provides insights of decapod evolution.</title>
        <authorList>
            <person name="Jeong J.-H."/>
            <person name="Song I."/>
            <person name="Kim S."/>
            <person name="Choi T."/>
            <person name="Kim D."/>
            <person name="Ryu S."/>
            <person name="Kim W."/>
        </authorList>
    </citation>
    <scope>NUCLEOTIDE SEQUENCE [LARGE SCALE GENOMIC DNA]</scope>
    <source>
        <tissue evidence="1">Muscle</tissue>
    </source>
</reference>
<evidence type="ECO:0000313" key="2">
    <source>
        <dbReference type="Proteomes" id="UP000324222"/>
    </source>
</evidence>
<protein>
    <submittedName>
        <fullName evidence="1">Uncharacterized protein</fullName>
    </submittedName>
</protein>
<organism evidence="1 2">
    <name type="scientific">Portunus trituberculatus</name>
    <name type="common">Swimming crab</name>
    <name type="synonym">Neptunus trituberculatus</name>
    <dbReference type="NCBI Taxonomy" id="210409"/>
    <lineage>
        <taxon>Eukaryota</taxon>
        <taxon>Metazoa</taxon>
        <taxon>Ecdysozoa</taxon>
        <taxon>Arthropoda</taxon>
        <taxon>Crustacea</taxon>
        <taxon>Multicrustacea</taxon>
        <taxon>Malacostraca</taxon>
        <taxon>Eumalacostraca</taxon>
        <taxon>Eucarida</taxon>
        <taxon>Decapoda</taxon>
        <taxon>Pleocyemata</taxon>
        <taxon>Brachyura</taxon>
        <taxon>Eubrachyura</taxon>
        <taxon>Portunoidea</taxon>
        <taxon>Portunidae</taxon>
        <taxon>Portuninae</taxon>
        <taxon>Portunus</taxon>
    </lineage>
</organism>
<accession>A0A5B7F0N7</accession>
<dbReference type="AlphaFoldDB" id="A0A5B7F0N7"/>
<comment type="caution">
    <text evidence="1">The sequence shown here is derived from an EMBL/GenBank/DDBJ whole genome shotgun (WGS) entry which is preliminary data.</text>
</comment>
<name>A0A5B7F0N7_PORTR</name>
<dbReference type="EMBL" id="VSRR010004847">
    <property type="protein sequence ID" value="MPC40880.1"/>
    <property type="molecule type" value="Genomic_DNA"/>
</dbReference>